<dbReference type="PANTHER" id="PTHR16943">
    <property type="entry name" value="2-METHYLCITRATE DEHYDRATASE-RELATED"/>
    <property type="match status" value="1"/>
</dbReference>
<protein>
    <submittedName>
        <fullName evidence="5">MmgE/PrpD family protein</fullName>
    </submittedName>
</protein>
<dbReference type="Gene3D" id="3.30.1330.120">
    <property type="entry name" value="2-methylcitrate dehydratase PrpD"/>
    <property type="match status" value="1"/>
</dbReference>
<evidence type="ECO:0000313" key="6">
    <source>
        <dbReference type="Proteomes" id="UP000307808"/>
    </source>
</evidence>
<dbReference type="OrthoDB" id="9797528at2"/>
<evidence type="ECO:0000256" key="1">
    <source>
        <dbReference type="ARBA" id="ARBA00006174"/>
    </source>
</evidence>
<organism evidence="5 6">
    <name type="scientific">Nocardioides jishulii</name>
    <dbReference type="NCBI Taxonomy" id="2575440"/>
    <lineage>
        <taxon>Bacteria</taxon>
        <taxon>Bacillati</taxon>
        <taxon>Actinomycetota</taxon>
        <taxon>Actinomycetes</taxon>
        <taxon>Propionibacteriales</taxon>
        <taxon>Nocardioidaceae</taxon>
        <taxon>Nocardioides</taxon>
    </lineage>
</organism>
<dbReference type="GO" id="GO:0016829">
    <property type="term" value="F:lyase activity"/>
    <property type="evidence" value="ECO:0007669"/>
    <property type="project" value="InterPro"/>
</dbReference>
<dbReference type="InterPro" id="IPR005656">
    <property type="entry name" value="MmgE_PrpD"/>
</dbReference>
<dbReference type="Proteomes" id="UP000307808">
    <property type="component" value="Unassembled WGS sequence"/>
</dbReference>
<evidence type="ECO:0000256" key="2">
    <source>
        <dbReference type="SAM" id="MobiDB-lite"/>
    </source>
</evidence>
<dbReference type="AlphaFoldDB" id="A0A4U2YU64"/>
<comment type="caution">
    <text evidence="5">The sequence shown here is derived from an EMBL/GenBank/DDBJ whole genome shotgun (WGS) entry which is preliminary data.</text>
</comment>
<dbReference type="InterPro" id="IPR045337">
    <property type="entry name" value="MmgE_PrpD_C"/>
</dbReference>
<dbReference type="InterPro" id="IPR045336">
    <property type="entry name" value="MmgE_PrpD_N"/>
</dbReference>
<dbReference type="PANTHER" id="PTHR16943:SF8">
    <property type="entry name" value="2-METHYLCITRATE DEHYDRATASE"/>
    <property type="match status" value="1"/>
</dbReference>
<feature type="domain" description="MmgE/PrpD C-terminal" evidence="4">
    <location>
        <begin position="307"/>
        <end position="475"/>
    </location>
</feature>
<dbReference type="Gene3D" id="1.10.4100.10">
    <property type="entry name" value="2-methylcitrate dehydratase PrpD"/>
    <property type="match status" value="1"/>
</dbReference>
<comment type="similarity">
    <text evidence="1">Belongs to the PrpD family.</text>
</comment>
<name>A0A4U2YU64_9ACTN</name>
<feature type="region of interest" description="Disordered" evidence="2">
    <location>
        <begin position="1"/>
        <end position="22"/>
    </location>
</feature>
<reference evidence="5 6" key="1">
    <citation type="submission" date="2019-04" db="EMBL/GenBank/DDBJ databases">
        <authorList>
            <person name="Dong K."/>
        </authorList>
    </citation>
    <scope>NUCLEOTIDE SEQUENCE [LARGE SCALE GENOMIC DNA]</scope>
    <source>
        <strain evidence="6">dk3543</strain>
    </source>
</reference>
<proteinExistence type="inferred from homology"/>
<dbReference type="InterPro" id="IPR036148">
    <property type="entry name" value="MmgE/PrpD_sf"/>
</dbReference>
<dbReference type="Pfam" id="PF19305">
    <property type="entry name" value="MmgE_PrpD_C"/>
    <property type="match status" value="1"/>
</dbReference>
<sequence length="504" mass="53444">MDHARGHQVHPRRDREVEPHDRRAAEVTSAPVLGALAAFAAGAPPVAVPVSVREEAARVVLDSIGCALAAVETPAGRIARSYADVLAGPVRDTTVIGVGRSSLHGAAYANCELVAALDMAPINQPGHVAPYVVATALAVAERGDRALAETVDAVAVGLEVAQRFASAMDTNRAVVDDRPVLSPVMGFASSIFAAAAAGTRLRDADQTLTADVLGIAAATSPVNSLRSWQLHTHSTSVKYGLGGGLVQAALHAVLAAELGHRGDRMILDDATHGYPAFIGTRRWEPEQITRGLGQQWTFPAGTHLKPYPHCRVTHGVFDALAALVEREDLTPGEIESITAHGEAWATGVPTYMNDEIRLPVDAQFSFRHGISVVAHRVPPGKAWQDPAVVHDPSVTALMERIEWRAHEGWADAYAAHPSARPARVEVVARGTTFVEERDFPRGSPSPDPATTFTTDEVVAKFRHNAAGVVTADSVDRVVTALTGRLSTVTVRDLMADLDPTGRTS</sequence>
<feature type="domain" description="MmgE/PrpD N-terminal" evidence="3">
    <location>
        <begin position="35"/>
        <end position="284"/>
    </location>
</feature>
<dbReference type="EMBL" id="SZPY01000001">
    <property type="protein sequence ID" value="TKI63671.1"/>
    <property type="molecule type" value="Genomic_DNA"/>
</dbReference>
<dbReference type="SUPFAM" id="SSF103378">
    <property type="entry name" value="2-methylcitrate dehydratase PrpD"/>
    <property type="match status" value="1"/>
</dbReference>
<accession>A0A4U2YU64</accession>
<dbReference type="InterPro" id="IPR042183">
    <property type="entry name" value="MmgE/PrpD_sf_1"/>
</dbReference>
<gene>
    <name evidence="5" type="ORF">FC770_00310</name>
</gene>
<dbReference type="InterPro" id="IPR042188">
    <property type="entry name" value="MmgE/PrpD_sf_2"/>
</dbReference>
<keyword evidence="6" id="KW-1185">Reference proteome</keyword>
<evidence type="ECO:0000259" key="4">
    <source>
        <dbReference type="Pfam" id="PF19305"/>
    </source>
</evidence>
<evidence type="ECO:0000259" key="3">
    <source>
        <dbReference type="Pfam" id="PF03972"/>
    </source>
</evidence>
<evidence type="ECO:0000313" key="5">
    <source>
        <dbReference type="EMBL" id="TKI63671.1"/>
    </source>
</evidence>
<dbReference type="Pfam" id="PF03972">
    <property type="entry name" value="MmgE_PrpD_N"/>
    <property type="match status" value="1"/>
</dbReference>